<evidence type="ECO:0000313" key="10">
    <source>
        <dbReference type="Proteomes" id="UP000094463"/>
    </source>
</evidence>
<dbReference type="Gene3D" id="3.50.50.60">
    <property type="entry name" value="FAD/NAD(P)-binding domain"/>
    <property type="match status" value="1"/>
</dbReference>
<comment type="pathway">
    <text evidence="2">Carotenoid biosynthesis; staphyloxanthin biosynthesis; staphyloxanthin from farnesyl diphosphate: step 3/5.</text>
</comment>
<evidence type="ECO:0000256" key="5">
    <source>
        <dbReference type="ARBA" id="ARBA00041900"/>
    </source>
</evidence>
<dbReference type="KEGG" id="bbev:BBEV_1351"/>
<feature type="domain" description="Amine oxidase" evidence="8">
    <location>
        <begin position="15"/>
        <end position="408"/>
    </location>
</feature>
<dbReference type="Proteomes" id="UP000094463">
    <property type="component" value="Chromosome"/>
</dbReference>
<evidence type="ECO:0000256" key="4">
    <source>
        <dbReference type="ARBA" id="ARBA00039159"/>
    </source>
</evidence>
<evidence type="ECO:0000313" key="9">
    <source>
        <dbReference type="EMBL" id="AOM82714.1"/>
    </source>
</evidence>
<protein>
    <recommendedName>
        <fullName evidence="4">4,4'-diaponeurosporene oxygenase</fullName>
    </recommendedName>
    <alternativeName>
        <fullName evidence="5">4,4'-diaponeurosporene oxidase</fullName>
    </alternativeName>
    <alternativeName>
        <fullName evidence="6">Carotenoid oxidase</fullName>
    </alternativeName>
</protein>
<evidence type="ECO:0000256" key="7">
    <source>
        <dbReference type="ARBA" id="ARBA00048532"/>
    </source>
</evidence>
<proteinExistence type="inferred from homology"/>
<dbReference type="OrthoDB" id="269318at2"/>
<name>A0A1D7QUM2_9BACI</name>
<comment type="similarity">
    <text evidence="3">Belongs to the carotenoid/retinoid oxidoreductase family. CrtP subfamily.</text>
</comment>
<evidence type="ECO:0000256" key="2">
    <source>
        <dbReference type="ARBA" id="ARBA00037901"/>
    </source>
</evidence>
<dbReference type="Gene3D" id="3.90.660.50">
    <property type="match status" value="1"/>
</dbReference>
<dbReference type="SUPFAM" id="SSF51905">
    <property type="entry name" value="FAD/NAD(P)-binding domain"/>
    <property type="match status" value="1"/>
</dbReference>
<dbReference type="RefSeq" id="WP_069364771.1">
    <property type="nucleotide sequence ID" value="NZ_CP012502.1"/>
</dbReference>
<dbReference type="InterPro" id="IPR002937">
    <property type="entry name" value="Amino_oxidase"/>
</dbReference>
<dbReference type="Pfam" id="PF01593">
    <property type="entry name" value="Amino_oxidase"/>
    <property type="match status" value="1"/>
</dbReference>
<evidence type="ECO:0000256" key="3">
    <source>
        <dbReference type="ARBA" id="ARBA00038194"/>
    </source>
</evidence>
<accession>A0A1D7QUM2</accession>
<keyword evidence="10" id="KW-1185">Reference proteome</keyword>
<evidence type="ECO:0000256" key="6">
    <source>
        <dbReference type="ARBA" id="ARBA00042619"/>
    </source>
</evidence>
<sequence length="438" mass="50459">MKRSHYDVVVIGGGLAGLSAAARLAHHGKKVALVERGKLGGRAMTIKLKGFQFNFGAHAIYARDKSYLTQMEKEMNLDITWEDYQQLHSRYDMGEETTVIPSSLGGLLQTKLLKGADKFRFAYHILFTTLGFEKGDPELSIQEWIELNKISPAVRDMMLNLANSNFFAGDARQIPSDVFFSYYRRLFKTNIPVSFIQGGWQVLINEFKRTIQDNNGDIFDKTKITDLETDGKTVHSAFAKRHQFNADEFIFAIPPEQLQKLFTDTHLNKEFRKYTDYESTFVMFYDVGLKKRIETEYTYVFDKDRQIFITDISYYDLLAAPPGGQLLQAVAYLRPDQVNDTEAHEAIIEKFEAFYDKHFPGWRKELVIPRASKKPVLQAIRWNMHHHGLPTHFEQMPNIHFAGDWTKAKGQLSELSFSSSYDCTQRILKLNSVIKQTT</sequence>
<dbReference type="STRING" id="632773.BBEV_1351"/>
<dbReference type="EMBL" id="CP012502">
    <property type="protein sequence ID" value="AOM82714.1"/>
    <property type="molecule type" value="Genomic_DNA"/>
</dbReference>
<reference evidence="9 10" key="1">
    <citation type="submission" date="2015-08" db="EMBL/GenBank/DDBJ databases">
        <title>The complete genome sequence of Bacillus beveridgei MLTeJB.</title>
        <authorList>
            <person name="Hanson T.E."/>
            <person name="Mesa C."/>
            <person name="Basesman S.M."/>
            <person name="Oremland R.S."/>
        </authorList>
    </citation>
    <scope>NUCLEOTIDE SEQUENCE [LARGE SCALE GENOMIC DNA]</scope>
    <source>
        <strain evidence="9 10">MLTeJB</strain>
    </source>
</reference>
<dbReference type="PANTHER" id="PTHR43734:SF7">
    <property type="entry name" value="4,4'-DIAPONEUROSPORENE OXYGENASE"/>
    <property type="match status" value="1"/>
</dbReference>
<gene>
    <name evidence="9" type="ORF">BBEV_1351</name>
</gene>
<evidence type="ECO:0000256" key="1">
    <source>
        <dbReference type="ARBA" id="ARBA00023002"/>
    </source>
</evidence>
<dbReference type="PANTHER" id="PTHR43734">
    <property type="entry name" value="PHYTOENE DESATURASE"/>
    <property type="match status" value="1"/>
</dbReference>
<evidence type="ECO:0000259" key="8">
    <source>
        <dbReference type="Pfam" id="PF01593"/>
    </source>
</evidence>
<dbReference type="InterPro" id="IPR036188">
    <property type="entry name" value="FAD/NAD-bd_sf"/>
</dbReference>
<dbReference type="PATRIC" id="fig|632773.3.peg.1426"/>
<dbReference type="GO" id="GO:0016491">
    <property type="term" value="F:oxidoreductase activity"/>
    <property type="evidence" value="ECO:0007669"/>
    <property type="project" value="UniProtKB-KW"/>
</dbReference>
<keyword evidence="1" id="KW-0560">Oxidoreductase</keyword>
<organism evidence="9 10">
    <name type="scientific">Salisediminibacterium beveridgei</name>
    <dbReference type="NCBI Taxonomy" id="632773"/>
    <lineage>
        <taxon>Bacteria</taxon>
        <taxon>Bacillati</taxon>
        <taxon>Bacillota</taxon>
        <taxon>Bacilli</taxon>
        <taxon>Bacillales</taxon>
        <taxon>Bacillaceae</taxon>
        <taxon>Salisediminibacterium</taxon>
    </lineage>
</organism>
<comment type="catalytic activity">
    <reaction evidence="7">
        <text>all-trans-4,4'-diaponeurosporene + 2 AH2 + 2 O2 = 4,4'-diaponeurosporenal + 2 A + 3 H2O</text>
        <dbReference type="Rhea" id="RHEA:56104"/>
        <dbReference type="ChEBI" id="CHEBI:13193"/>
        <dbReference type="ChEBI" id="CHEBI:15377"/>
        <dbReference type="ChEBI" id="CHEBI:15379"/>
        <dbReference type="ChEBI" id="CHEBI:17499"/>
        <dbReference type="ChEBI" id="CHEBI:62743"/>
        <dbReference type="ChEBI" id="CHEBI:79065"/>
    </reaction>
</comment>
<dbReference type="AlphaFoldDB" id="A0A1D7QUM2"/>